<dbReference type="Proteomes" id="UP000620124">
    <property type="component" value="Unassembled WGS sequence"/>
</dbReference>
<gene>
    <name evidence="2" type="ORF">MVEN_00232900</name>
</gene>
<organism evidence="2 3">
    <name type="scientific">Mycena venus</name>
    <dbReference type="NCBI Taxonomy" id="2733690"/>
    <lineage>
        <taxon>Eukaryota</taxon>
        <taxon>Fungi</taxon>
        <taxon>Dikarya</taxon>
        <taxon>Basidiomycota</taxon>
        <taxon>Agaricomycotina</taxon>
        <taxon>Agaricomycetes</taxon>
        <taxon>Agaricomycetidae</taxon>
        <taxon>Agaricales</taxon>
        <taxon>Marasmiineae</taxon>
        <taxon>Mycenaceae</taxon>
        <taxon>Mycena</taxon>
    </lineage>
</organism>
<proteinExistence type="predicted"/>
<evidence type="ECO:0000256" key="1">
    <source>
        <dbReference type="SAM" id="MobiDB-lite"/>
    </source>
</evidence>
<feature type="region of interest" description="Disordered" evidence="1">
    <location>
        <begin position="1"/>
        <end position="21"/>
    </location>
</feature>
<sequence length="270" mass="30446">MSDSEKPAEGEQEHQSRRQKVKGFIKDEFLKGKLKLEHSLGLGNKPNTIPPADPDIKGPQRTVQLGWHPVAGFAGKWFAEKTGLGKLITEKTHRCPDPTQHWAVLVGEYAHELWMDEHLDVIYINEKVKLEEWHTFEIGKTRFNDEALRQAGEMTIFSMRQKQPGYNLISNNCQIFALQLLDAIQVGKHREFATSFAVYKDAIKSPSKIVGFFKTQAEELPDGETEQQAGTTTEGASAGGRPPSEVSAHAVQVMQENTTQVDDHHSFWRE</sequence>
<evidence type="ECO:0008006" key="4">
    <source>
        <dbReference type="Google" id="ProtNLM"/>
    </source>
</evidence>
<evidence type="ECO:0000313" key="3">
    <source>
        <dbReference type="Proteomes" id="UP000620124"/>
    </source>
</evidence>
<comment type="caution">
    <text evidence="2">The sequence shown here is derived from an EMBL/GenBank/DDBJ whole genome shotgun (WGS) entry which is preliminary data.</text>
</comment>
<dbReference type="AlphaFoldDB" id="A0A8H6Z291"/>
<dbReference type="EMBL" id="JACAZI010000002">
    <property type="protein sequence ID" value="KAF7369061.1"/>
    <property type="molecule type" value="Genomic_DNA"/>
</dbReference>
<name>A0A8H6Z291_9AGAR</name>
<reference evidence="2" key="1">
    <citation type="submission" date="2020-05" db="EMBL/GenBank/DDBJ databases">
        <title>Mycena genomes resolve the evolution of fungal bioluminescence.</title>
        <authorList>
            <person name="Tsai I.J."/>
        </authorList>
    </citation>
    <scope>NUCLEOTIDE SEQUENCE</scope>
    <source>
        <strain evidence="2">CCC161011</strain>
    </source>
</reference>
<keyword evidence="3" id="KW-1185">Reference proteome</keyword>
<feature type="compositionally biased region" description="Low complexity" evidence="1">
    <location>
        <begin position="226"/>
        <end position="240"/>
    </location>
</feature>
<feature type="region of interest" description="Disordered" evidence="1">
    <location>
        <begin position="219"/>
        <end position="270"/>
    </location>
</feature>
<feature type="compositionally biased region" description="Basic and acidic residues" evidence="1">
    <location>
        <begin position="261"/>
        <end position="270"/>
    </location>
</feature>
<dbReference type="OrthoDB" id="2592984at2759"/>
<protein>
    <recommendedName>
        <fullName evidence="4">DUF862-domain-containing protein</fullName>
    </recommendedName>
</protein>
<feature type="compositionally biased region" description="Basic and acidic residues" evidence="1">
    <location>
        <begin position="1"/>
        <end position="16"/>
    </location>
</feature>
<accession>A0A8H6Z291</accession>
<evidence type="ECO:0000313" key="2">
    <source>
        <dbReference type="EMBL" id="KAF7369061.1"/>
    </source>
</evidence>